<dbReference type="InterPro" id="IPR001279">
    <property type="entry name" value="Metallo-B-lactamas"/>
</dbReference>
<dbReference type="InterPro" id="IPR050855">
    <property type="entry name" value="NDM-1-like"/>
</dbReference>
<feature type="domain" description="Metallo-beta-lactamase" evidence="4">
    <location>
        <begin position="32"/>
        <end position="226"/>
    </location>
</feature>
<comment type="function">
    <text evidence="2">Counteracts the endogenous Pycsar antiviral defense system. Phosphodiesterase that enables metal-dependent hydrolysis of host cyclic nucleotide Pycsar defense signals such as cCMP and cUMP.</text>
</comment>
<dbReference type="InterPro" id="IPR036866">
    <property type="entry name" value="RibonucZ/Hydroxyglut_hydro"/>
</dbReference>
<evidence type="ECO:0000259" key="4">
    <source>
        <dbReference type="SMART" id="SM00849"/>
    </source>
</evidence>
<evidence type="ECO:0000256" key="3">
    <source>
        <dbReference type="ARBA" id="ARBA00048505"/>
    </source>
</evidence>
<dbReference type="Gene3D" id="3.60.15.10">
    <property type="entry name" value="Ribonuclease Z/Hydroxyacylglutathione hydrolase-like"/>
    <property type="match status" value="1"/>
</dbReference>
<dbReference type="SMART" id="SM00849">
    <property type="entry name" value="Lactamase_B"/>
    <property type="match status" value="1"/>
</dbReference>
<accession>A0ABV1KSJ6</accession>
<keyword evidence="6" id="KW-1185">Reference proteome</keyword>
<dbReference type="SUPFAM" id="SSF56281">
    <property type="entry name" value="Metallo-hydrolase/oxidoreductase"/>
    <property type="match status" value="1"/>
</dbReference>
<dbReference type="PANTHER" id="PTHR42951">
    <property type="entry name" value="METALLO-BETA-LACTAMASE DOMAIN-CONTAINING"/>
    <property type="match status" value="1"/>
</dbReference>
<dbReference type="Pfam" id="PF00753">
    <property type="entry name" value="Lactamase_B"/>
    <property type="match status" value="1"/>
</dbReference>
<sequence length="254" mass="28012">MHRLYPFMIKVDEGIYMVGSGKYGIQLSDPMDCNVYVLDGGNGEYALIDAGGGLEPERIAANIERIGISPAQIRYLLLTHGHGDHAAGAAYFHREYGMQVVTSKEIMPWIERGDRDKVSITAAVRAGVYPMDYEFPPCPVARDVRDNEEIVIGNAVLKVIDTPGHARGHIAFLLERDGKKQLFGGDSVFAGGKVVIQNVWDCIIPEYADTLAKLHKLGIDSLFPGHGAFVLTEAWKHIDKAHVCFERLDVPPNL</sequence>
<proteinExistence type="predicted"/>
<comment type="catalytic activity">
    <reaction evidence="3">
        <text>3',5'-cyclic UMP + H2O = UMP + H(+)</text>
        <dbReference type="Rhea" id="RHEA:70575"/>
        <dbReference type="ChEBI" id="CHEBI:15377"/>
        <dbReference type="ChEBI" id="CHEBI:15378"/>
        <dbReference type="ChEBI" id="CHEBI:57865"/>
        <dbReference type="ChEBI" id="CHEBI:184387"/>
    </reaction>
    <physiologicalReaction direction="left-to-right" evidence="3">
        <dbReference type="Rhea" id="RHEA:70576"/>
    </physiologicalReaction>
</comment>
<evidence type="ECO:0000313" key="5">
    <source>
        <dbReference type="EMBL" id="MEQ4482747.1"/>
    </source>
</evidence>
<comment type="catalytic activity">
    <reaction evidence="1">
        <text>3',5'-cyclic CMP + H2O = CMP + H(+)</text>
        <dbReference type="Rhea" id="RHEA:72675"/>
        <dbReference type="ChEBI" id="CHEBI:15377"/>
        <dbReference type="ChEBI" id="CHEBI:15378"/>
        <dbReference type="ChEBI" id="CHEBI:58003"/>
        <dbReference type="ChEBI" id="CHEBI:60377"/>
    </reaction>
    <physiologicalReaction direction="left-to-right" evidence="1">
        <dbReference type="Rhea" id="RHEA:72676"/>
    </physiologicalReaction>
</comment>
<dbReference type="PANTHER" id="PTHR42951:SF17">
    <property type="entry name" value="METALLO-BETA-LACTAMASE DOMAIN-CONTAINING PROTEIN"/>
    <property type="match status" value="1"/>
</dbReference>
<evidence type="ECO:0000256" key="2">
    <source>
        <dbReference type="ARBA" id="ARBA00034301"/>
    </source>
</evidence>
<organism evidence="5 6">
    <name type="scientific">Cohnella silvisoli</name>
    <dbReference type="NCBI Taxonomy" id="2873699"/>
    <lineage>
        <taxon>Bacteria</taxon>
        <taxon>Bacillati</taxon>
        <taxon>Bacillota</taxon>
        <taxon>Bacilli</taxon>
        <taxon>Bacillales</taxon>
        <taxon>Paenibacillaceae</taxon>
        <taxon>Cohnella</taxon>
    </lineage>
</organism>
<name>A0ABV1KSJ6_9BACL</name>
<gene>
    <name evidence="5" type="ORF">QJS35_10100</name>
</gene>
<dbReference type="Proteomes" id="UP001493487">
    <property type="component" value="Unassembled WGS sequence"/>
</dbReference>
<evidence type="ECO:0000313" key="6">
    <source>
        <dbReference type="Proteomes" id="UP001493487"/>
    </source>
</evidence>
<protein>
    <submittedName>
        <fullName evidence="5">MBL fold metallo-hydrolase</fullName>
    </submittedName>
</protein>
<reference evidence="5 6" key="1">
    <citation type="journal article" date="2023" name="Genome Announc.">
        <title>Pan-Genome Analyses of the Genus Cohnella and Proposal of the Novel Species Cohnella silvisoli sp. nov., Isolated from Forest Soil.</title>
        <authorList>
            <person name="Wang C."/>
            <person name="Mao L."/>
            <person name="Bao G."/>
            <person name="Zhu H."/>
        </authorList>
    </citation>
    <scope>NUCLEOTIDE SEQUENCE [LARGE SCALE GENOMIC DNA]</scope>
    <source>
        <strain evidence="5 6">NL03-T5-1</strain>
    </source>
</reference>
<comment type="caution">
    <text evidence="5">The sequence shown here is derived from an EMBL/GenBank/DDBJ whole genome shotgun (WGS) entry which is preliminary data.</text>
</comment>
<dbReference type="EMBL" id="JASKHM010000005">
    <property type="protein sequence ID" value="MEQ4482747.1"/>
    <property type="molecule type" value="Genomic_DNA"/>
</dbReference>
<evidence type="ECO:0000256" key="1">
    <source>
        <dbReference type="ARBA" id="ARBA00034221"/>
    </source>
</evidence>